<dbReference type="GO" id="GO:0004252">
    <property type="term" value="F:serine-type endopeptidase activity"/>
    <property type="evidence" value="ECO:0007669"/>
    <property type="project" value="InterPro"/>
</dbReference>
<dbReference type="InterPro" id="IPR009003">
    <property type="entry name" value="Peptidase_S1_PA"/>
</dbReference>
<proteinExistence type="predicted"/>
<evidence type="ECO:0008006" key="2">
    <source>
        <dbReference type="Google" id="ProtNLM"/>
    </source>
</evidence>
<dbReference type="PANTHER" id="PTHR21004:SF0">
    <property type="entry name" value="PEROXISOMAL LEADER PEPTIDE-PROCESSING PROTEASE"/>
    <property type="match status" value="1"/>
</dbReference>
<dbReference type="Gene3D" id="2.40.10.120">
    <property type="match status" value="1"/>
</dbReference>
<dbReference type="GO" id="GO:0016485">
    <property type="term" value="P:protein processing"/>
    <property type="evidence" value="ECO:0007669"/>
    <property type="project" value="InterPro"/>
</dbReference>
<evidence type="ECO:0000313" key="1">
    <source>
        <dbReference type="EMBL" id="SVD65623.1"/>
    </source>
</evidence>
<gene>
    <name evidence="1" type="ORF">METZ01_LOCUS418477</name>
</gene>
<dbReference type="GO" id="GO:0005777">
    <property type="term" value="C:peroxisome"/>
    <property type="evidence" value="ECO:0007669"/>
    <property type="project" value="InterPro"/>
</dbReference>
<dbReference type="AlphaFoldDB" id="A0A382X3W4"/>
<dbReference type="InterPro" id="IPR039245">
    <property type="entry name" value="TYSND1/DEG15"/>
</dbReference>
<dbReference type="PRINTS" id="PR00834">
    <property type="entry name" value="PROTEASES2C"/>
</dbReference>
<accession>A0A382X3W4</accession>
<sequence>MIPSNFKFMSRIIWMLMGLLVYGSVAQASPPSEKMDSVTVLITCPKASGSGFLLDQGRHVVTNWHVAVMCVNKGTLKVIHQNGQKSWVFLRGYNERKDLAILGLKTPFSGYNAPLVPSNLVQKMDDIWVNGYPGAAFEVADRNTIPEPTSTKGIISRLVTSDRQVKMFQIDAAVNPGSSGGPVFNKLGGIIGIATMKSLTLAMV</sequence>
<dbReference type="PANTHER" id="PTHR21004">
    <property type="entry name" value="SERINE PROTEASE-RELATED"/>
    <property type="match status" value="1"/>
</dbReference>
<dbReference type="Pfam" id="PF13365">
    <property type="entry name" value="Trypsin_2"/>
    <property type="match status" value="1"/>
</dbReference>
<feature type="non-terminal residue" evidence="1">
    <location>
        <position position="204"/>
    </location>
</feature>
<dbReference type="EMBL" id="UINC01164661">
    <property type="protein sequence ID" value="SVD65623.1"/>
    <property type="molecule type" value="Genomic_DNA"/>
</dbReference>
<reference evidence="1" key="1">
    <citation type="submission" date="2018-05" db="EMBL/GenBank/DDBJ databases">
        <authorList>
            <person name="Lanie J.A."/>
            <person name="Ng W.-L."/>
            <person name="Kazmierczak K.M."/>
            <person name="Andrzejewski T.M."/>
            <person name="Davidsen T.M."/>
            <person name="Wayne K.J."/>
            <person name="Tettelin H."/>
            <person name="Glass J.I."/>
            <person name="Rusch D."/>
            <person name="Podicherti R."/>
            <person name="Tsui H.-C.T."/>
            <person name="Winkler M.E."/>
        </authorList>
    </citation>
    <scope>NUCLEOTIDE SEQUENCE</scope>
</reference>
<dbReference type="InterPro" id="IPR001940">
    <property type="entry name" value="Peptidase_S1C"/>
</dbReference>
<name>A0A382X3W4_9ZZZZ</name>
<dbReference type="SUPFAM" id="SSF50494">
    <property type="entry name" value="Trypsin-like serine proteases"/>
    <property type="match status" value="1"/>
</dbReference>
<organism evidence="1">
    <name type="scientific">marine metagenome</name>
    <dbReference type="NCBI Taxonomy" id="408172"/>
    <lineage>
        <taxon>unclassified sequences</taxon>
        <taxon>metagenomes</taxon>
        <taxon>ecological metagenomes</taxon>
    </lineage>
</organism>
<protein>
    <recommendedName>
        <fullName evidence="2">Serine protease</fullName>
    </recommendedName>
</protein>